<dbReference type="EMBL" id="BAABME010009356">
    <property type="protein sequence ID" value="GAA0175013.1"/>
    <property type="molecule type" value="Genomic_DNA"/>
</dbReference>
<keyword evidence="2" id="KW-1185">Reference proteome</keyword>
<protein>
    <submittedName>
        <fullName evidence="1">Uncharacterized protein</fullName>
    </submittedName>
</protein>
<sequence length="116" mass="13150">MSVNGKYKKLDVYWIVDTWPSNHMCCNATLFTCLSELPKVTTITFLDGASKDQQSRSIVRIVDQVNGLYVLSADSFNADTFMQFMRSFRRINKSVCSNVNIVLSQSVLDSTYDMQG</sequence>
<gene>
    <name evidence="1" type="ORF">LIER_28273</name>
</gene>
<proteinExistence type="predicted"/>
<reference evidence="1 2" key="1">
    <citation type="submission" date="2024-01" db="EMBL/GenBank/DDBJ databases">
        <title>The complete chloroplast genome sequence of Lithospermum erythrorhizon: insights into the phylogenetic relationship among Boraginaceae species and the maternal lineages of purple gromwells.</title>
        <authorList>
            <person name="Okada T."/>
            <person name="Watanabe K."/>
        </authorList>
    </citation>
    <scope>NUCLEOTIDE SEQUENCE [LARGE SCALE GENOMIC DNA]</scope>
</reference>
<evidence type="ECO:0000313" key="1">
    <source>
        <dbReference type="EMBL" id="GAA0175013.1"/>
    </source>
</evidence>
<name>A0AAV3RG95_LITER</name>
<dbReference type="Proteomes" id="UP001454036">
    <property type="component" value="Unassembled WGS sequence"/>
</dbReference>
<organism evidence="1 2">
    <name type="scientific">Lithospermum erythrorhizon</name>
    <name type="common">Purple gromwell</name>
    <name type="synonym">Lithospermum officinale var. erythrorhizon</name>
    <dbReference type="NCBI Taxonomy" id="34254"/>
    <lineage>
        <taxon>Eukaryota</taxon>
        <taxon>Viridiplantae</taxon>
        <taxon>Streptophyta</taxon>
        <taxon>Embryophyta</taxon>
        <taxon>Tracheophyta</taxon>
        <taxon>Spermatophyta</taxon>
        <taxon>Magnoliopsida</taxon>
        <taxon>eudicotyledons</taxon>
        <taxon>Gunneridae</taxon>
        <taxon>Pentapetalae</taxon>
        <taxon>asterids</taxon>
        <taxon>lamiids</taxon>
        <taxon>Boraginales</taxon>
        <taxon>Boraginaceae</taxon>
        <taxon>Boraginoideae</taxon>
        <taxon>Lithospermeae</taxon>
        <taxon>Lithospermum</taxon>
    </lineage>
</organism>
<comment type="caution">
    <text evidence="1">The sequence shown here is derived from an EMBL/GenBank/DDBJ whole genome shotgun (WGS) entry which is preliminary data.</text>
</comment>
<dbReference type="AlphaFoldDB" id="A0AAV3RG95"/>
<accession>A0AAV3RG95</accession>
<evidence type="ECO:0000313" key="2">
    <source>
        <dbReference type="Proteomes" id="UP001454036"/>
    </source>
</evidence>